<dbReference type="STRING" id="1314778.A0A5C3PDA6"/>
<proteinExistence type="predicted"/>
<dbReference type="PANTHER" id="PTHR10622:SF10">
    <property type="entry name" value="HET DOMAIN-CONTAINING PROTEIN"/>
    <property type="match status" value="1"/>
</dbReference>
<feature type="non-terminal residue" evidence="2">
    <location>
        <position position="1"/>
    </location>
</feature>
<dbReference type="Proteomes" id="UP000308197">
    <property type="component" value="Unassembled WGS sequence"/>
</dbReference>
<dbReference type="InterPro" id="IPR058525">
    <property type="entry name" value="DUF8212"/>
</dbReference>
<name>A0A5C3PDA6_9APHY</name>
<keyword evidence="3" id="KW-1185">Reference proteome</keyword>
<sequence>VGTKHSLAHVVEDISGVDRAVLVHERSLDDVSVARRMSWASRRHTTREEDRAYSLMGIFGVNMPTIYGEGPHAFIRLQQETLKVIPDQSIFAWG</sequence>
<dbReference type="Pfam" id="PF26640">
    <property type="entry name" value="DUF8212"/>
    <property type="match status" value="1"/>
</dbReference>
<gene>
    <name evidence="2" type="ORF">K466DRAFT_452647</name>
</gene>
<protein>
    <recommendedName>
        <fullName evidence="1">DUF8212 domain-containing protein</fullName>
    </recommendedName>
</protein>
<evidence type="ECO:0000313" key="3">
    <source>
        <dbReference type="Proteomes" id="UP000308197"/>
    </source>
</evidence>
<dbReference type="AlphaFoldDB" id="A0A5C3PDA6"/>
<dbReference type="EMBL" id="ML211210">
    <property type="protein sequence ID" value="TFK86210.1"/>
    <property type="molecule type" value="Genomic_DNA"/>
</dbReference>
<evidence type="ECO:0000259" key="1">
    <source>
        <dbReference type="Pfam" id="PF26640"/>
    </source>
</evidence>
<feature type="non-terminal residue" evidence="2">
    <location>
        <position position="94"/>
    </location>
</feature>
<dbReference type="PANTHER" id="PTHR10622">
    <property type="entry name" value="HET DOMAIN-CONTAINING PROTEIN"/>
    <property type="match status" value="1"/>
</dbReference>
<dbReference type="InParanoid" id="A0A5C3PDA6"/>
<feature type="domain" description="DUF8212" evidence="1">
    <location>
        <begin position="72"/>
        <end position="94"/>
    </location>
</feature>
<reference evidence="2 3" key="1">
    <citation type="journal article" date="2019" name="Nat. Ecol. Evol.">
        <title>Megaphylogeny resolves global patterns of mushroom evolution.</title>
        <authorList>
            <person name="Varga T."/>
            <person name="Krizsan K."/>
            <person name="Foldi C."/>
            <person name="Dima B."/>
            <person name="Sanchez-Garcia M."/>
            <person name="Sanchez-Ramirez S."/>
            <person name="Szollosi G.J."/>
            <person name="Szarkandi J.G."/>
            <person name="Papp V."/>
            <person name="Albert L."/>
            <person name="Andreopoulos W."/>
            <person name="Angelini C."/>
            <person name="Antonin V."/>
            <person name="Barry K.W."/>
            <person name="Bougher N.L."/>
            <person name="Buchanan P."/>
            <person name="Buyck B."/>
            <person name="Bense V."/>
            <person name="Catcheside P."/>
            <person name="Chovatia M."/>
            <person name="Cooper J."/>
            <person name="Damon W."/>
            <person name="Desjardin D."/>
            <person name="Finy P."/>
            <person name="Geml J."/>
            <person name="Haridas S."/>
            <person name="Hughes K."/>
            <person name="Justo A."/>
            <person name="Karasinski D."/>
            <person name="Kautmanova I."/>
            <person name="Kiss B."/>
            <person name="Kocsube S."/>
            <person name="Kotiranta H."/>
            <person name="LaButti K.M."/>
            <person name="Lechner B.E."/>
            <person name="Liimatainen K."/>
            <person name="Lipzen A."/>
            <person name="Lukacs Z."/>
            <person name="Mihaltcheva S."/>
            <person name="Morgado L.N."/>
            <person name="Niskanen T."/>
            <person name="Noordeloos M.E."/>
            <person name="Ohm R.A."/>
            <person name="Ortiz-Santana B."/>
            <person name="Ovrebo C."/>
            <person name="Racz N."/>
            <person name="Riley R."/>
            <person name="Savchenko A."/>
            <person name="Shiryaev A."/>
            <person name="Soop K."/>
            <person name="Spirin V."/>
            <person name="Szebenyi C."/>
            <person name="Tomsovsky M."/>
            <person name="Tulloss R.E."/>
            <person name="Uehling J."/>
            <person name="Grigoriev I.V."/>
            <person name="Vagvolgyi C."/>
            <person name="Papp T."/>
            <person name="Martin F.M."/>
            <person name="Miettinen O."/>
            <person name="Hibbett D.S."/>
            <person name="Nagy L.G."/>
        </authorList>
    </citation>
    <scope>NUCLEOTIDE SEQUENCE [LARGE SCALE GENOMIC DNA]</scope>
    <source>
        <strain evidence="2 3">HHB13444</strain>
    </source>
</reference>
<organism evidence="2 3">
    <name type="scientific">Polyporus arcularius HHB13444</name>
    <dbReference type="NCBI Taxonomy" id="1314778"/>
    <lineage>
        <taxon>Eukaryota</taxon>
        <taxon>Fungi</taxon>
        <taxon>Dikarya</taxon>
        <taxon>Basidiomycota</taxon>
        <taxon>Agaricomycotina</taxon>
        <taxon>Agaricomycetes</taxon>
        <taxon>Polyporales</taxon>
        <taxon>Polyporaceae</taxon>
        <taxon>Polyporus</taxon>
    </lineage>
</organism>
<accession>A0A5C3PDA6</accession>
<evidence type="ECO:0000313" key="2">
    <source>
        <dbReference type="EMBL" id="TFK86210.1"/>
    </source>
</evidence>